<dbReference type="RefSeq" id="WP_091848896.1">
    <property type="nucleotide sequence ID" value="NZ_FOHZ01000002.1"/>
</dbReference>
<dbReference type="EMBL" id="FOHZ01000002">
    <property type="protein sequence ID" value="SES89290.1"/>
    <property type="molecule type" value="Genomic_DNA"/>
</dbReference>
<organism evidence="10 11">
    <name type="scientific">Marinobacter segnicrescens</name>
    <dbReference type="NCBI Taxonomy" id="430453"/>
    <lineage>
        <taxon>Bacteria</taxon>
        <taxon>Pseudomonadati</taxon>
        <taxon>Pseudomonadota</taxon>
        <taxon>Gammaproteobacteria</taxon>
        <taxon>Pseudomonadales</taxon>
        <taxon>Marinobacteraceae</taxon>
        <taxon>Marinobacter</taxon>
    </lineage>
</organism>
<dbReference type="Proteomes" id="UP000198762">
    <property type="component" value="Unassembled WGS sequence"/>
</dbReference>
<feature type="transmembrane region" description="Helical" evidence="8">
    <location>
        <begin position="286"/>
        <end position="304"/>
    </location>
</feature>
<keyword evidence="6 8" id="KW-1133">Transmembrane helix</keyword>
<evidence type="ECO:0000256" key="7">
    <source>
        <dbReference type="ARBA" id="ARBA00023136"/>
    </source>
</evidence>
<evidence type="ECO:0000256" key="1">
    <source>
        <dbReference type="ARBA" id="ARBA00004651"/>
    </source>
</evidence>
<evidence type="ECO:0000313" key="11">
    <source>
        <dbReference type="Proteomes" id="UP000198762"/>
    </source>
</evidence>
<dbReference type="GO" id="GO:0140359">
    <property type="term" value="F:ABC-type transporter activity"/>
    <property type="evidence" value="ECO:0007669"/>
    <property type="project" value="InterPro"/>
</dbReference>
<feature type="transmembrane region" description="Helical" evidence="8">
    <location>
        <begin position="219"/>
        <end position="243"/>
    </location>
</feature>
<dbReference type="PROSITE" id="PS51012">
    <property type="entry name" value="ABC_TM2"/>
    <property type="match status" value="1"/>
</dbReference>
<evidence type="ECO:0000313" key="10">
    <source>
        <dbReference type="EMBL" id="SES89290.1"/>
    </source>
</evidence>
<keyword evidence="3" id="KW-0813">Transport</keyword>
<dbReference type="GO" id="GO:0005886">
    <property type="term" value="C:plasma membrane"/>
    <property type="evidence" value="ECO:0007669"/>
    <property type="project" value="UniProtKB-SubCell"/>
</dbReference>
<evidence type="ECO:0000256" key="8">
    <source>
        <dbReference type="SAM" id="Phobius"/>
    </source>
</evidence>
<feature type="transmembrane region" description="Helical" evidence="8">
    <location>
        <begin position="174"/>
        <end position="198"/>
    </location>
</feature>
<dbReference type="STRING" id="430453.SAMN04487962_102215"/>
<dbReference type="AlphaFoldDB" id="A0A1I0A544"/>
<feature type="domain" description="ABC transmembrane type-2" evidence="9">
    <location>
        <begin position="133"/>
        <end position="368"/>
    </location>
</feature>
<evidence type="ECO:0000256" key="6">
    <source>
        <dbReference type="ARBA" id="ARBA00022989"/>
    </source>
</evidence>
<dbReference type="InterPro" id="IPR047817">
    <property type="entry name" value="ABC2_TM_bact-type"/>
</dbReference>
<dbReference type="OrthoDB" id="9808686at2"/>
<feature type="transmembrane region" description="Helical" evidence="8">
    <location>
        <begin position="23"/>
        <end position="43"/>
    </location>
</feature>
<name>A0A1I0A544_9GAMM</name>
<dbReference type="InterPro" id="IPR013525">
    <property type="entry name" value="ABC2_TM"/>
</dbReference>
<evidence type="ECO:0000256" key="5">
    <source>
        <dbReference type="ARBA" id="ARBA00022692"/>
    </source>
</evidence>
<dbReference type="PANTHER" id="PTHR30294">
    <property type="entry name" value="MEMBRANE COMPONENT OF ABC TRANSPORTER YHHJ-RELATED"/>
    <property type="match status" value="1"/>
</dbReference>
<dbReference type="Gene3D" id="3.40.1710.10">
    <property type="entry name" value="abc type-2 transporter like domain"/>
    <property type="match status" value="1"/>
</dbReference>
<comment type="similarity">
    <text evidence="2">Belongs to the ABC-2 integral membrane protein family.</text>
</comment>
<evidence type="ECO:0000256" key="4">
    <source>
        <dbReference type="ARBA" id="ARBA00022475"/>
    </source>
</evidence>
<keyword evidence="4" id="KW-1003">Cell membrane</keyword>
<dbReference type="Pfam" id="PF12698">
    <property type="entry name" value="ABC2_membrane_3"/>
    <property type="match status" value="1"/>
</dbReference>
<dbReference type="PANTHER" id="PTHR30294:SF47">
    <property type="entry name" value="INNER MEMBRANE TRANSPORT PERMEASE YHHJ"/>
    <property type="match status" value="1"/>
</dbReference>
<keyword evidence="5 8" id="KW-0812">Transmembrane</keyword>
<feature type="transmembrane region" description="Helical" evidence="8">
    <location>
        <begin position="255"/>
        <end position="279"/>
    </location>
</feature>
<comment type="subcellular location">
    <subcellularLocation>
        <location evidence="1">Cell membrane</location>
        <topology evidence="1">Multi-pass membrane protein</topology>
    </subcellularLocation>
</comment>
<evidence type="ECO:0000259" key="9">
    <source>
        <dbReference type="PROSITE" id="PS51012"/>
    </source>
</evidence>
<reference evidence="11" key="1">
    <citation type="submission" date="2016-10" db="EMBL/GenBank/DDBJ databases">
        <authorList>
            <person name="Varghese N."/>
            <person name="Submissions S."/>
        </authorList>
    </citation>
    <scope>NUCLEOTIDE SEQUENCE [LARGE SCALE GENOMIC DNA]</scope>
    <source>
        <strain evidence="11">CGMCC 1.6489</strain>
    </source>
</reference>
<sequence>MEQLGNIFHLTIKEWRSLGRDRIMLALILFAFSVNIYISSASIPETLHMAPIAIVDEDRSPLSIRMTGAFYPPWFLPPASIEQRQIDPLMDAGDYTFVLDIPPGMQRDLLAGNQPTVQLNVDATKLTQAFLGAGYIQAILSDETRAFVQGDRSVTSPVELEIRNRFNPALSQSWFGAVIELIDNITMLSIILTGAALIREREHGTIEHLLVMPLRPVEIMVAKVVAMGLVVLLASSTSLALVVKGWMQVPVEGSTLLFVLVAALHLFATTSMGIFLATVARSMPQLGMLIILVLIPLQLLSGGATPFENMPAFIQVIMQLAPTTHFISLAQAILFRGAGLAIIWPSLLALLVIGGVFFALSLRRFRKSIATMA</sequence>
<proteinExistence type="inferred from homology"/>
<feature type="transmembrane region" description="Helical" evidence="8">
    <location>
        <begin position="342"/>
        <end position="362"/>
    </location>
</feature>
<evidence type="ECO:0000256" key="3">
    <source>
        <dbReference type="ARBA" id="ARBA00022448"/>
    </source>
</evidence>
<keyword evidence="7 8" id="KW-0472">Membrane</keyword>
<protein>
    <submittedName>
        <fullName evidence="10">ABC-2 type transport system permease protein</fullName>
    </submittedName>
</protein>
<evidence type="ECO:0000256" key="2">
    <source>
        <dbReference type="ARBA" id="ARBA00007783"/>
    </source>
</evidence>
<keyword evidence="11" id="KW-1185">Reference proteome</keyword>
<accession>A0A1I0A544</accession>
<gene>
    <name evidence="10" type="ORF">SAMN04487962_102215</name>
</gene>
<dbReference type="InterPro" id="IPR051449">
    <property type="entry name" value="ABC-2_transporter_component"/>
</dbReference>